<evidence type="ECO:0000256" key="10">
    <source>
        <dbReference type="ARBA" id="ARBA00023136"/>
    </source>
</evidence>
<dbReference type="Proteomes" id="UP000027855">
    <property type="component" value="Unassembled WGS sequence"/>
</dbReference>
<evidence type="ECO:0000256" key="13">
    <source>
        <dbReference type="ARBA" id="ARBA00047540"/>
    </source>
</evidence>
<comment type="subcellular location">
    <subcellularLocation>
        <location evidence="1 14">Cell membrane</location>
        <topology evidence="1 14">Multi-pass membrane protein</topology>
    </subcellularLocation>
</comment>
<dbReference type="EC" id="2.3.2.3" evidence="3 14"/>
<evidence type="ECO:0000256" key="6">
    <source>
        <dbReference type="ARBA" id="ARBA00022679"/>
    </source>
</evidence>
<gene>
    <name evidence="14" type="primary">mprF</name>
    <name evidence="17" type="ORF">CKU37_03770</name>
    <name evidence="16" type="ORF">DL07_09800</name>
</gene>
<reference evidence="17 19" key="2">
    <citation type="submission" date="2017-08" db="EMBL/GenBank/DDBJ databases">
        <title>Streptococcus salivarius strain HS0302 Genome.</title>
        <authorList>
            <person name="Smith J."/>
            <person name="Deng P."/>
            <person name="Geng M."/>
        </authorList>
    </citation>
    <scope>NUCLEOTIDE SEQUENCE [LARGE SCALE GENOMIC DNA]</scope>
    <source>
        <strain evidence="17 19">HS0302</strain>
    </source>
</reference>
<dbReference type="GO" id="GO:0006629">
    <property type="term" value="P:lipid metabolic process"/>
    <property type="evidence" value="ECO:0007669"/>
    <property type="project" value="UniProtKB-KW"/>
</dbReference>
<feature type="transmembrane region" description="Helical" evidence="14">
    <location>
        <begin position="447"/>
        <end position="469"/>
    </location>
</feature>
<evidence type="ECO:0000256" key="9">
    <source>
        <dbReference type="ARBA" id="ARBA00023098"/>
    </source>
</evidence>
<dbReference type="EMBL" id="JJMT01000006">
    <property type="protein sequence ID" value="KEO46188.1"/>
    <property type="molecule type" value="Genomic_DNA"/>
</dbReference>
<keyword evidence="11 14" id="KW-0046">Antibiotic resistance</keyword>
<evidence type="ECO:0000256" key="7">
    <source>
        <dbReference type="ARBA" id="ARBA00022692"/>
    </source>
</evidence>
<feature type="transmembrane region" description="Helical" evidence="14">
    <location>
        <begin position="134"/>
        <end position="156"/>
    </location>
</feature>
<evidence type="ECO:0000256" key="8">
    <source>
        <dbReference type="ARBA" id="ARBA00022989"/>
    </source>
</evidence>
<feature type="transmembrane region" description="Helical" evidence="14">
    <location>
        <begin position="52"/>
        <end position="72"/>
    </location>
</feature>
<accession>A0A074IWP3</accession>
<organism evidence="16 18">
    <name type="scientific">Streptococcus salivarius</name>
    <dbReference type="NCBI Taxonomy" id="1304"/>
    <lineage>
        <taxon>Bacteria</taxon>
        <taxon>Bacillati</taxon>
        <taxon>Bacillota</taxon>
        <taxon>Bacilli</taxon>
        <taxon>Lactobacillales</taxon>
        <taxon>Streptococcaceae</taxon>
        <taxon>Streptococcus</taxon>
    </lineage>
</organism>
<keyword evidence="5" id="KW-1003">Cell membrane</keyword>
<dbReference type="GO" id="GO:0055091">
    <property type="term" value="P:phospholipid homeostasis"/>
    <property type="evidence" value="ECO:0007669"/>
    <property type="project" value="TreeGrafter"/>
</dbReference>
<dbReference type="RefSeq" id="WP_037600970.1">
    <property type="nucleotide sequence ID" value="NZ_JADMQU010000002.1"/>
</dbReference>
<evidence type="ECO:0000313" key="19">
    <source>
        <dbReference type="Proteomes" id="UP000248776"/>
    </source>
</evidence>
<dbReference type="InterPro" id="IPR022791">
    <property type="entry name" value="L-PG_synthase/AglD"/>
</dbReference>
<comment type="function">
    <text evidence="14">Catalyzes the transfer of a lysyl group from L-lysyl-tRNA(Lys) to membrane-bound phosphatidylglycerol (PG), which produces lysylphosphatidylglycerol (LPG), a major component of the bacterial membrane with a positive net charge. LPG synthesis contributes to bacterial virulence as it is involved in the resistance mechanism against cationic antimicrobial peptides (CAMP) produces by the host's immune system (defensins, cathelicidins) and by the competing microorganisms.</text>
</comment>
<keyword evidence="7 14" id="KW-0812">Transmembrane</keyword>
<name>A0A074IWP3_STRSL</name>
<dbReference type="EMBL" id="NSIW01000005">
    <property type="protein sequence ID" value="PZD56757.1"/>
    <property type="molecule type" value="Genomic_DNA"/>
</dbReference>
<proteinExistence type="inferred from homology"/>
<dbReference type="PANTHER" id="PTHR34697">
    <property type="entry name" value="PHOSPHATIDYLGLYCEROL LYSYLTRANSFERASE"/>
    <property type="match status" value="1"/>
</dbReference>
<dbReference type="PANTHER" id="PTHR34697:SF2">
    <property type="entry name" value="PHOSPHATIDYLGLYCEROL LYSYLTRANSFERASE"/>
    <property type="match status" value="1"/>
</dbReference>
<feature type="transmembrane region" description="Helical" evidence="14">
    <location>
        <begin position="13"/>
        <end position="32"/>
    </location>
</feature>
<evidence type="ECO:0000256" key="2">
    <source>
        <dbReference type="ARBA" id="ARBA00008627"/>
    </source>
</evidence>
<reference evidence="16 18" key="1">
    <citation type="submission" date="2014-04" db="EMBL/GenBank/DDBJ databases">
        <title>Variable characteristics of bacteriocin-producing Streptococcus salivarius strains isolated from Malaysian subjects.</title>
        <authorList>
            <person name="Philip K."/>
            <person name="Barbour A."/>
        </authorList>
    </citation>
    <scope>NUCLEOTIDE SEQUENCE [LARGE SCALE GENOMIC DNA]</scope>
    <source>
        <strain evidence="16 18">NU10</strain>
    </source>
</reference>
<comment type="catalytic activity">
    <reaction evidence="13 14">
        <text>L-lysyl-tRNA(Lys) + a 1,2-diacyl-sn-glycero-3-phospho-(1'-sn-glycerol) = a 1,2-diacyl-sn-glycero-3-phospho-1'-(3'-O-L-lysyl)-sn-glycerol + tRNA(Lys)</text>
        <dbReference type="Rhea" id="RHEA:10668"/>
        <dbReference type="Rhea" id="RHEA-COMP:9696"/>
        <dbReference type="Rhea" id="RHEA-COMP:9697"/>
        <dbReference type="ChEBI" id="CHEBI:64716"/>
        <dbReference type="ChEBI" id="CHEBI:75792"/>
        <dbReference type="ChEBI" id="CHEBI:78442"/>
        <dbReference type="ChEBI" id="CHEBI:78529"/>
        <dbReference type="EC" id="2.3.2.3"/>
    </reaction>
</comment>
<dbReference type="NCBIfam" id="NF033480">
    <property type="entry name" value="bifunc_MprF"/>
    <property type="match status" value="1"/>
</dbReference>
<dbReference type="Pfam" id="PF03706">
    <property type="entry name" value="LPG_synthase_TM"/>
    <property type="match status" value="1"/>
</dbReference>
<dbReference type="AlphaFoldDB" id="A0A074IWP3"/>
<dbReference type="SUPFAM" id="SSF55729">
    <property type="entry name" value="Acyl-CoA N-acyltransferases (Nat)"/>
    <property type="match status" value="1"/>
</dbReference>
<evidence type="ECO:0000313" key="16">
    <source>
        <dbReference type="EMBL" id="KEO46188.1"/>
    </source>
</evidence>
<dbReference type="Pfam" id="PF09924">
    <property type="entry name" value="LPG_synthase_C"/>
    <property type="match status" value="1"/>
</dbReference>
<feature type="transmembrane region" description="Helical" evidence="14">
    <location>
        <begin position="386"/>
        <end position="403"/>
    </location>
</feature>
<evidence type="ECO:0000256" key="4">
    <source>
        <dbReference type="ARBA" id="ARBA00021546"/>
    </source>
</evidence>
<evidence type="ECO:0000256" key="11">
    <source>
        <dbReference type="ARBA" id="ARBA00023251"/>
    </source>
</evidence>
<dbReference type="GO" id="GO:0046677">
    <property type="term" value="P:response to antibiotic"/>
    <property type="evidence" value="ECO:0007669"/>
    <property type="project" value="UniProtKB-KW"/>
</dbReference>
<sequence>MKRFLERLQPLKAAVKSIFFISITVLVVIELVRLKRTITLESLESALSGLSIWHLVLMAVIGLVAVSPMLFYDIILNKELETDYSKSYILETSWAVNTINNLAGFAGLVDVGLRYSFYSEDGQEKTGVKALSRLLPYFMSGLSLLSGLVFAVFWFFPLSPDLRKYWLLLLGIFLYLPFIFFVSSREKLTYFGQVPLKTRLSLLLASTAEWGTALGSFVSVAYLMGLHVPLYNLVPLYFLAVIIGIFSMIPGGIGSFDLIVITGLTSMGVSNALAVSLLLLFRLTYYVIPFLLGVIFFFKHMGGRINEKYFKLSSRVFGGSLHRFLVYLLRFLGIFLILSALIPERLANVYFISRFDPIQEQLIWQFPSILFGTLFIFMARLIRRRVKGAFVASLITFVLALIYVNLNGISWAMSFLILLSLVLMLIIRKRLYHRYFVYSWEDKTKDFLFLAFTILVLLVLGGSGFWSHLLPPKNRDVLGHFVHIWFDILLASVIIATIVWGVLRILAPRRPFGQSMDDERFTALLEKYGGASESALAYLHDKRLFWYRVDGQDQVVFQFAQTSNKCVVMGNPIGNENYYRAAWESFLKTLSDWNLQALFYEADESITLMLHDYGFDFMKFGENAMVDLTSFSVDGKHGKKFRKPTNRVEKAGFQFRLLDPPFSETQMQEMKAVSDIWLNGRKEKGFSLGFFDVAYLQQAPIAIVESEEGEIVAFANIMPTKNKRVATIDLMRYDFEKAPEGIMDYLFVKLFQYFQAEGKQYFDMGMAPLANVGTEEDSFLEEKVANLVYVFAQRFYSFSGLQRYKEKFSPIWSPKYIVYPKRTWLLFDMIAILRIDNRKIEDRLKKRRLWK</sequence>
<dbReference type="InterPro" id="IPR024320">
    <property type="entry name" value="LPG_synthase_C"/>
</dbReference>
<dbReference type="Proteomes" id="UP000248776">
    <property type="component" value="Unassembled WGS sequence"/>
</dbReference>
<evidence type="ECO:0000256" key="1">
    <source>
        <dbReference type="ARBA" id="ARBA00004651"/>
    </source>
</evidence>
<evidence type="ECO:0000256" key="14">
    <source>
        <dbReference type="RuleBase" id="RU363042"/>
    </source>
</evidence>
<feature type="transmembrane region" description="Helical" evidence="14">
    <location>
        <begin position="162"/>
        <end position="182"/>
    </location>
</feature>
<evidence type="ECO:0000313" key="18">
    <source>
        <dbReference type="Proteomes" id="UP000027855"/>
    </source>
</evidence>
<feature type="transmembrane region" description="Helical" evidence="14">
    <location>
        <begin position="362"/>
        <end position="379"/>
    </location>
</feature>
<comment type="similarity">
    <text evidence="2 14">Belongs to the LPG synthase family.</text>
</comment>
<feature type="transmembrane region" description="Helical" evidence="14">
    <location>
        <begin position="202"/>
        <end position="224"/>
    </location>
</feature>
<feature type="transmembrane region" description="Helical" evidence="14">
    <location>
        <begin position="481"/>
        <end position="506"/>
    </location>
</feature>
<keyword evidence="6 14" id="KW-0808">Transferase</keyword>
<evidence type="ECO:0000256" key="5">
    <source>
        <dbReference type="ARBA" id="ARBA00022475"/>
    </source>
</evidence>
<dbReference type="GO" id="GO:0050071">
    <property type="term" value="F:phosphatidylglycerol lysyltransferase activity"/>
    <property type="evidence" value="ECO:0007669"/>
    <property type="project" value="UniProtKB-EC"/>
</dbReference>
<evidence type="ECO:0000256" key="3">
    <source>
        <dbReference type="ARBA" id="ARBA00012014"/>
    </source>
</evidence>
<keyword evidence="10 14" id="KW-0472">Membrane</keyword>
<dbReference type="GO" id="GO:0005886">
    <property type="term" value="C:plasma membrane"/>
    <property type="evidence" value="ECO:0007669"/>
    <property type="project" value="UniProtKB-SubCell"/>
</dbReference>
<evidence type="ECO:0000259" key="15">
    <source>
        <dbReference type="Pfam" id="PF09924"/>
    </source>
</evidence>
<comment type="caution">
    <text evidence="16">The sequence shown here is derived from an EMBL/GenBank/DDBJ whole genome shotgun (WGS) entry which is preliminary data.</text>
</comment>
<feature type="transmembrane region" description="Helical" evidence="14">
    <location>
        <begin position="230"/>
        <end position="249"/>
    </location>
</feature>
<feature type="transmembrane region" description="Helical" evidence="14">
    <location>
        <begin position="324"/>
        <end position="342"/>
    </location>
</feature>
<dbReference type="InterPro" id="IPR016181">
    <property type="entry name" value="Acyl_CoA_acyltransferase"/>
</dbReference>
<feature type="transmembrane region" description="Helical" evidence="14">
    <location>
        <begin position="409"/>
        <end position="427"/>
    </location>
</feature>
<feature type="transmembrane region" description="Helical" evidence="14">
    <location>
        <begin position="256"/>
        <end position="279"/>
    </location>
</feature>
<keyword evidence="8 14" id="KW-1133">Transmembrane helix</keyword>
<feature type="domain" description="Phosphatidylglycerol lysyltransferase C-terminal" evidence="15">
    <location>
        <begin position="523"/>
        <end position="819"/>
    </location>
</feature>
<keyword evidence="9 14" id="KW-0443">Lipid metabolism</keyword>
<evidence type="ECO:0000313" key="17">
    <source>
        <dbReference type="EMBL" id="PZD56757.1"/>
    </source>
</evidence>
<feature type="transmembrane region" description="Helical" evidence="14">
    <location>
        <begin position="285"/>
        <end position="303"/>
    </location>
</feature>
<protein>
    <recommendedName>
        <fullName evidence="4 14">Phosphatidylglycerol lysyltransferase</fullName>
        <ecNumber evidence="3 14">2.3.2.3</ecNumber>
    </recommendedName>
    <alternativeName>
        <fullName evidence="12 14">Lysylphosphatidylglycerol synthase</fullName>
    </alternativeName>
</protein>
<evidence type="ECO:0000256" key="12">
    <source>
        <dbReference type="ARBA" id="ARBA00031899"/>
    </source>
</evidence>
<dbReference type="InterPro" id="IPR051211">
    <property type="entry name" value="PG_lysyltransferase"/>
</dbReference>